<organism evidence="4 5">
    <name type="scientific">Tripterygium wilfordii</name>
    <name type="common">Thunder God vine</name>
    <dbReference type="NCBI Taxonomy" id="458696"/>
    <lineage>
        <taxon>Eukaryota</taxon>
        <taxon>Viridiplantae</taxon>
        <taxon>Streptophyta</taxon>
        <taxon>Embryophyta</taxon>
        <taxon>Tracheophyta</taxon>
        <taxon>Spermatophyta</taxon>
        <taxon>Magnoliopsida</taxon>
        <taxon>eudicotyledons</taxon>
        <taxon>Gunneridae</taxon>
        <taxon>Pentapetalae</taxon>
        <taxon>rosids</taxon>
        <taxon>fabids</taxon>
        <taxon>Celastrales</taxon>
        <taxon>Celastraceae</taxon>
        <taxon>Tripterygium</taxon>
    </lineage>
</organism>
<gene>
    <name evidence="4" type="ORF">HS088_TW17G00591</name>
</gene>
<keyword evidence="2" id="KW-0106">Calcium</keyword>
<accession>A0A7J7CG76</accession>
<keyword evidence="1" id="KW-0479">Metal-binding</keyword>
<dbReference type="PANTHER" id="PTHR46502">
    <property type="entry name" value="C2 DOMAIN-CONTAINING"/>
    <property type="match status" value="1"/>
</dbReference>
<keyword evidence="5" id="KW-1185">Reference proteome</keyword>
<reference evidence="4 5" key="1">
    <citation type="journal article" date="2020" name="Nat. Commun.">
        <title>Genome of Tripterygium wilfordii and identification of cytochrome P450 involved in triptolide biosynthesis.</title>
        <authorList>
            <person name="Tu L."/>
            <person name="Su P."/>
            <person name="Zhang Z."/>
            <person name="Gao L."/>
            <person name="Wang J."/>
            <person name="Hu T."/>
            <person name="Zhou J."/>
            <person name="Zhang Y."/>
            <person name="Zhao Y."/>
            <person name="Liu Y."/>
            <person name="Song Y."/>
            <person name="Tong Y."/>
            <person name="Lu Y."/>
            <person name="Yang J."/>
            <person name="Xu C."/>
            <person name="Jia M."/>
            <person name="Peters R.J."/>
            <person name="Huang L."/>
            <person name="Gao W."/>
        </authorList>
    </citation>
    <scope>NUCLEOTIDE SEQUENCE [LARGE SCALE GENOMIC DNA]</scope>
    <source>
        <strain evidence="5">cv. XIE 37</strain>
        <tissue evidence="4">Leaf</tissue>
    </source>
</reference>
<comment type="caution">
    <text evidence="4">The sequence shown here is derived from an EMBL/GenBank/DDBJ whole genome shotgun (WGS) entry which is preliminary data.</text>
</comment>
<evidence type="ECO:0000313" key="4">
    <source>
        <dbReference type="EMBL" id="KAF5733055.1"/>
    </source>
</evidence>
<dbReference type="InParanoid" id="A0A7J7CG76"/>
<evidence type="ECO:0000256" key="2">
    <source>
        <dbReference type="ARBA" id="ARBA00022837"/>
    </source>
</evidence>
<dbReference type="SUPFAM" id="SSF49562">
    <property type="entry name" value="C2 domain (Calcium/lipid-binding domain, CaLB)"/>
    <property type="match status" value="1"/>
</dbReference>
<evidence type="ECO:0000259" key="3">
    <source>
        <dbReference type="PROSITE" id="PS50004"/>
    </source>
</evidence>
<dbReference type="FunCoup" id="A0A7J7CG76">
    <property type="interactions" value="3"/>
</dbReference>
<dbReference type="InterPro" id="IPR035892">
    <property type="entry name" value="C2_domain_sf"/>
</dbReference>
<dbReference type="Proteomes" id="UP000593562">
    <property type="component" value="Unassembled WGS sequence"/>
</dbReference>
<sequence>MEEYTYPRGGILELLLVNAEGIRHTNIVGTPTYYVIIECGDQLHRSKLSSAGEDGKAWWNEKFRFEFSISDWKSLTHLKLKIMDQELFSSDKGFVGETIIHIGGIITEGSDTQLLEVKPAPYNVVLEDDTYRGELKIGFKFITYKEEHLQTTRECCAANVNEPRKSVCRSILINVCKFSWRRFFFFCNKNASTNNPRKIN</sequence>
<name>A0A7J7CG76_TRIWF</name>
<dbReference type="PANTHER" id="PTHR46502:SF14">
    <property type="entry name" value="CALCIUM-DEPENDENT LIPID-BINDING (CALB DOMAIN) FAMILY PROTEIN"/>
    <property type="match status" value="1"/>
</dbReference>
<dbReference type="PROSITE" id="PS50004">
    <property type="entry name" value="C2"/>
    <property type="match status" value="1"/>
</dbReference>
<dbReference type="InterPro" id="IPR000008">
    <property type="entry name" value="C2_dom"/>
</dbReference>
<dbReference type="Gene3D" id="2.60.40.150">
    <property type="entry name" value="C2 domain"/>
    <property type="match status" value="1"/>
</dbReference>
<feature type="domain" description="C2" evidence="3">
    <location>
        <begin position="1"/>
        <end position="115"/>
    </location>
</feature>
<evidence type="ECO:0000313" key="5">
    <source>
        <dbReference type="Proteomes" id="UP000593562"/>
    </source>
</evidence>
<proteinExistence type="predicted"/>
<protein>
    <recommendedName>
        <fullName evidence="3">C2 domain-containing protein</fullName>
    </recommendedName>
</protein>
<dbReference type="EMBL" id="JAAARO010000017">
    <property type="protein sequence ID" value="KAF5733055.1"/>
    <property type="molecule type" value="Genomic_DNA"/>
</dbReference>
<evidence type="ECO:0000256" key="1">
    <source>
        <dbReference type="ARBA" id="ARBA00022723"/>
    </source>
</evidence>
<dbReference type="Pfam" id="PF00168">
    <property type="entry name" value="C2"/>
    <property type="match status" value="1"/>
</dbReference>
<dbReference type="GO" id="GO:0046872">
    <property type="term" value="F:metal ion binding"/>
    <property type="evidence" value="ECO:0007669"/>
    <property type="project" value="UniProtKB-KW"/>
</dbReference>
<dbReference type="AlphaFoldDB" id="A0A7J7CG76"/>